<dbReference type="InterPro" id="IPR003582">
    <property type="entry name" value="ShKT_dom"/>
</dbReference>
<proteinExistence type="predicted"/>
<keyword evidence="5" id="KW-1185">Reference proteome</keyword>
<dbReference type="SMART" id="SM00254">
    <property type="entry name" value="ShKT"/>
    <property type="match status" value="1"/>
</dbReference>
<dbReference type="EMBL" id="KL367478">
    <property type="protein sequence ID" value="KFD72201.1"/>
    <property type="molecule type" value="Genomic_DNA"/>
</dbReference>
<dbReference type="EMBL" id="KL363187">
    <property type="protein sequence ID" value="KFD57714.1"/>
    <property type="molecule type" value="Genomic_DNA"/>
</dbReference>
<dbReference type="Proteomes" id="UP000030764">
    <property type="component" value="Unassembled WGS sequence"/>
</dbReference>
<evidence type="ECO:0000256" key="1">
    <source>
        <dbReference type="SAM" id="SignalP"/>
    </source>
</evidence>
<accession>A0A085MKG8</accession>
<feature type="chain" id="PRO_5010405291" description="ShKT domain-containing protein" evidence="1">
    <location>
        <begin position="23"/>
        <end position="161"/>
    </location>
</feature>
<keyword evidence="1" id="KW-0732">Signal</keyword>
<dbReference type="Proteomes" id="UP000030758">
    <property type="component" value="Unassembled WGS sequence"/>
</dbReference>
<feature type="signal peptide" evidence="1">
    <location>
        <begin position="1"/>
        <end position="22"/>
    </location>
</feature>
<sequence>MREYTFYPAVLLFSVLFDGVFLASLDFDTSGKHGNEPHVAEDFTPADSTMLFEVMCQFCCSAKRELCSNAEACKKCTCCSQPHLHNYSNLLPRHADEQLLGQAGKQTNQLLPSASLPRQKICPCPGAQDMNELCLHWAFVGMCQRAPYMVTMCPLSCRVCC</sequence>
<evidence type="ECO:0000313" key="3">
    <source>
        <dbReference type="EMBL" id="KFD57714.1"/>
    </source>
</evidence>
<evidence type="ECO:0000313" key="5">
    <source>
        <dbReference type="Proteomes" id="UP000030764"/>
    </source>
</evidence>
<feature type="domain" description="ShKT" evidence="2">
    <location>
        <begin position="123"/>
        <end position="161"/>
    </location>
</feature>
<evidence type="ECO:0000313" key="4">
    <source>
        <dbReference type="EMBL" id="KFD72201.1"/>
    </source>
</evidence>
<protein>
    <recommendedName>
        <fullName evidence="2">ShKT domain-containing protein</fullName>
    </recommendedName>
</protein>
<organism evidence="3 5">
    <name type="scientific">Trichuris suis</name>
    <name type="common">pig whipworm</name>
    <dbReference type="NCBI Taxonomy" id="68888"/>
    <lineage>
        <taxon>Eukaryota</taxon>
        <taxon>Metazoa</taxon>
        <taxon>Ecdysozoa</taxon>
        <taxon>Nematoda</taxon>
        <taxon>Enoplea</taxon>
        <taxon>Dorylaimia</taxon>
        <taxon>Trichinellida</taxon>
        <taxon>Trichuridae</taxon>
        <taxon>Trichuris</taxon>
    </lineage>
</organism>
<dbReference type="AlphaFoldDB" id="A0A085MKG8"/>
<name>A0A085MKG8_9BILA</name>
<reference evidence="3 5" key="1">
    <citation type="journal article" date="2014" name="Nat. Genet.">
        <title>Genome and transcriptome of the porcine whipworm Trichuris suis.</title>
        <authorList>
            <person name="Jex A.R."/>
            <person name="Nejsum P."/>
            <person name="Schwarz E.M."/>
            <person name="Hu L."/>
            <person name="Young N.D."/>
            <person name="Hall R.S."/>
            <person name="Korhonen P.K."/>
            <person name="Liao S."/>
            <person name="Thamsborg S."/>
            <person name="Xia J."/>
            <person name="Xu P."/>
            <person name="Wang S."/>
            <person name="Scheerlinck J.P."/>
            <person name="Hofmann A."/>
            <person name="Sternberg P.W."/>
            <person name="Wang J."/>
            <person name="Gasser R.B."/>
        </authorList>
    </citation>
    <scope>NUCLEOTIDE SEQUENCE [LARGE SCALE GENOMIC DNA]</scope>
    <source>
        <strain evidence="4">DCEP-RM93F</strain>
        <strain evidence="3">DCEP-RM93M</strain>
    </source>
</reference>
<evidence type="ECO:0000259" key="2">
    <source>
        <dbReference type="SMART" id="SM00254"/>
    </source>
</evidence>
<gene>
    <name evidence="3" type="ORF">M513_01384</name>
    <name evidence="4" type="ORF">M514_01384</name>
</gene>